<dbReference type="EMBL" id="CP011971">
    <property type="protein sequence ID" value="AMN46693.1"/>
    <property type="molecule type" value="Genomic_DNA"/>
</dbReference>
<name>A0A127F8D5_STEDE</name>
<dbReference type="OrthoDB" id="9762614at2"/>
<dbReference type="GO" id="GO:0005975">
    <property type="term" value="P:carbohydrate metabolic process"/>
    <property type="evidence" value="ECO:0007669"/>
    <property type="project" value="InterPro"/>
</dbReference>
<keyword evidence="3" id="KW-1185">Reference proteome</keyword>
<evidence type="ECO:0000313" key="3">
    <source>
        <dbReference type="Proteomes" id="UP000070250"/>
    </source>
</evidence>
<dbReference type="PATRIC" id="fig|465721.4.peg.1320"/>
<dbReference type="CDD" id="cd02955">
    <property type="entry name" value="SSP411"/>
    <property type="match status" value="1"/>
</dbReference>
<dbReference type="InterPro" id="IPR024705">
    <property type="entry name" value="Ssp411"/>
</dbReference>
<organism evidence="2 3">
    <name type="scientific">Steroidobacter denitrificans</name>
    <dbReference type="NCBI Taxonomy" id="465721"/>
    <lineage>
        <taxon>Bacteria</taxon>
        <taxon>Pseudomonadati</taxon>
        <taxon>Pseudomonadota</taxon>
        <taxon>Gammaproteobacteria</taxon>
        <taxon>Steroidobacterales</taxon>
        <taxon>Steroidobacteraceae</taxon>
        <taxon>Steroidobacter</taxon>
    </lineage>
</organism>
<protein>
    <submittedName>
        <fullName evidence="2">Thioredoxin</fullName>
    </submittedName>
</protein>
<dbReference type="PANTHER" id="PTHR42899:SF1">
    <property type="entry name" value="SPERMATOGENESIS-ASSOCIATED PROTEIN 20"/>
    <property type="match status" value="1"/>
</dbReference>
<proteinExistence type="predicted"/>
<dbReference type="InterPro" id="IPR012341">
    <property type="entry name" value="6hp_glycosidase-like_sf"/>
</dbReference>
<dbReference type="InterPro" id="IPR004879">
    <property type="entry name" value="Ssp411-like_TRX"/>
</dbReference>
<evidence type="ECO:0000259" key="1">
    <source>
        <dbReference type="Pfam" id="PF03190"/>
    </source>
</evidence>
<dbReference type="InterPro" id="IPR008928">
    <property type="entry name" value="6-hairpin_glycosidase_sf"/>
</dbReference>
<gene>
    <name evidence="2" type="ORF">ACG33_06205</name>
</gene>
<dbReference type="RefSeq" id="WP_066919616.1">
    <property type="nucleotide sequence ID" value="NZ_CP011971.1"/>
</dbReference>
<accession>A0A127F8D5</accession>
<sequence>MQSSIITPHNRLADETSPYLLQHAGNPVDWYPWGEAAFQRACRENKPVLLSIGYSACHWCHVMAHESFEDPAVAALMNELFVNIKVDREERPDIDRIYQLAHQMLIQRGGGWPLTMFLSPDTRQPFFGGTYFPKEARFGLPAFDDLLQRVSEFYHSRSADIAQQGRALQVALEDLQPAPADREQTLSEEPLTLAREQLAAGFDAEFGGFGAAPKFPHPMNIDFLLRTWRASAGSETPDLHSLYMASLTLRRMAEGGIYDQLGGGFARYSVDRYWMIPHFEKMLYDNGQLLRIYANAALASGEPAFREVASQTADWIMREMQSSQGGYWSALDADSEGHEGRYYVWDALQVRALLPEDVNAVFARRFGLDRDANFEDAWHLHAWRGEEDIAQELELPAEEVAARLERARRILLDARGQRVRPARDEKILAARNGLAVAGMAVTARVLERPELTHSATQAIDFIHEHMWHEGRLFAAHKDGRARFPAYLDDHVFLIDALLELLQTRWRSEDLRFAIELAEILLTHFQDTAAGGFFFTADDHEALIHRSKSFADDALPAGNAIAAQVFTRLGSLLGETRYLDAAVRTLRAAWTPLQHYPQGHCAMLIALSEHLQPPDMVIIRGSAAEAARWRDEFTRMYAPRRLVFAIPDDAAALPPSLAQKRPMNETVAYICRGTTCSAPVRSLASLVALTR</sequence>
<dbReference type="KEGG" id="sdf:ACG33_06205"/>
<feature type="domain" description="Spermatogenesis-associated protein 20-like TRX" evidence="1">
    <location>
        <begin position="10"/>
        <end position="172"/>
    </location>
</feature>
<dbReference type="AlphaFoldDB" id="A0A127F8D5"/>
<dbReference type="PANTHER" id="PTHR42899">
    <property type="entry name" value="SPERMATOGENESIS-ASSOCIATED PROTEIN 20"/>
    <property type="match status" value="1"/>
</dbReference>
<dbReference type="Proteomes" id="UP000070250">
    <property type="component" value="Chromosome"/>
</dbReference>
<dbReference type="PIRSF" id="PIRSF006402">
    <property type="entry name" value="UCP006402_thioredoxin"/>
    <property type="match status" value="1"/>
</dbReference>
<reference evidence="2 3" key="1">
    <citation type="submission" date="2015-06" db="EMBL/GenBank/DDBJ databases">
        <title>A Comprehensive Approach to Explore the Metabolic and Phylogenetic Diversity of Bacterial Steroid Degradation in the Environment: Testosterone as an Example.</title>
        <authorList>
            <person name="Yang F.-C."/>
            <person name="Chen Y.-L."/>
            <person name="Yu C.-P."/>
            <person name="Tang S.-L."/>
            <person name="Wang P.-H."/>
            <person name="Ismail W."/>
            <person name="Wang C.-H."/>
            <person name="Yang C.-Y."/>
            <person name="Chiang Y.-R."/>
        </authorList>
    </citation>
    <scope>NUCLEOTIDE SEQUENCE [LARGE SCALE GENOMIC DNA]</scope>
    <source>
        <strain evidence="2 3">DSM 18526</strain>
    </source>
</reference>
<dbReference type="STRING" id="465721.ACG33_06205"/>
<dbReference type="Gene3D" id="1.50.10.10">
    <property type="match status" value="1"/>
</dbReference>
<dbReference type="Gene3D" id="3.40.30.10">
    <property type="entry name" value="Glutaredoxin"/>
    <property type="match status" value="1"/>
</dbReference>
<evidence type="ECO:0000313" key="2">
    <source>
        <dbReference type="EMBL" id="AMN46693.1"/>
    </source>
</evidence>
<dbReference type="InterPro" id="IPR036249">
    <property type="entry name" value="Thioredoxin-like_sf"/>
</dbReference>
<dbReference type="SUPFAM" id="SSF52833">
    <property type="entry name" value="Thioredoxin-like"/>
    <property type="match status" value="1"/>
</dbReference>
<dbReference type="Pfam" id="PF03190">
    <property type="entry name" value="Thioredox_DsbH"/>
    <property type="match status" value="1"/>
</dbReference>
<dbReference type="SUPFAM" id="SSF48208">
    <property type="entry name" value="Six-hairpin glycosidases"/>
    <property type="match status" value="1"/>
</dbReference>